<name>A0A7V1ZGQ6_9BACT</name>
<keyword evidence="3" id="KW-0963">Cytoplasm</keyword>
<dbReference type="NCBIfam" id="TIGR00652">
    <property type="entry name" value="DapF"/>
    <property type="match status" value="1"/>
</dbReference>
<dbReference type="SUPFAM" id="SSF54506">
    <property type="entry name" value="Diaminopimelate epimerase-like"/>
    <property type="match status" value="2"/>
</dbReference>
<dbReference type="GO" id="GO:0009089">
    <property type="term" value="P:lysine biosynthetic process via diaminopimelate"/>
    <property type="evidence" value="ECO:0007669"/>
    <property type="project" value="UniProtKB-UniRule"/>
</dbReference>
<feature type="binding site" evidence="3">
    <location>
        <begin position="206"/>
        <end position="207"/>
    </location>
    <ligand>
        <name>substrate</name>
    </ligand>
</feature>
<dbReference type="InterPro" id="IPR001653">
    <property type="entry name" value="DAP_epimerase_DapF"/>
</dbReference>
<comment type="catalytic activity">
    <reaction evidence="3">
        <text>(2S,6S)-2,6-diaminopimelate = meso-2,6-diaminopimelate</text>
        <dbReference type="Rhea" id="RHEA:15393"/>
        <dbReference type="ChEBI" id="CHEBI:57609"/>
        <dbReference type="ChEBI" id="CHEBI:57791"/>
        <dbReference type="EC" id="5.1.1.7"/>
    </reaction>
</comment>
<evidence type="ECO:0000256" key="2">
    <source>
        <dbReference type="ARBA" id="ARBA00023235"/>
    </source>
</evidence>
<dbReference type="PANTHER" id="PTHR31689:SF0">
    <property type="entry name" value="DIAMINOPIMELATE EPIMERASE"/>
    <property type="match status" value="1"/>
</dbReference>
<dbReference type="GO" id="GO:0005829">
    <property type="term" value="C:cytosol"/>
    <property type="evidence" value="ECO:0007669"/>
    <property type="project" value="TreeGrafter"/>
</dbReference>
<feature type="binding site" evidence="3">
    <location>
        <position position="178"/>
    </location>
    <ligand>
        <name>substrate</name>
    </ligand>
</feature>
<keyword evidence="3" id="KW-0457">Lysine biosynthesis</keyword>
<accession>A0A7V1ZGQ6</accession>
<evidence type="ECO:0000256" key="4">
    <source>
        <dbReference type="NCBIfam" id="TIGR00652"/>
    </source>
</evidence>
<comment type="caution">
    <text evidence="3">Lacks conserved residue(s) required for the propagation of feature annotation.</text>
</comment>
<gene>
    <name evidence="3 5" type="primary">dapF</name>
    <name evidence="5" type="ORF">ENP06_00100</name>
</gene>
<dbReference type="EC" id="5.1.1.7" evidence="3 4"/>
<comment type="caution">
    <text evidence="5">The sequence shown here is derived from an EMBL/GenBank/DDBJ whole genome shotgun (WGS) entry which is preliminary data.</text>
</comment>
<protein>
    <recommendedName>
        <fullName evidence="3 4">Diaminopimelate epimerase</fullName>
        <shortName evidence="3">DAP epimerase</shortName>
        <ecNumber evidence="3 4">5.1.1.7</ecNumber>
    </recommendedName>
    <alternativeName>
        <fullName evidence="3">PLP-independent amino acid racemase</fullName>
    </alternativeName>
</protein>
<sequence>MRFAKWHGAGNDFLLFLPEDGPELEKNLPRWAPRLCHRQMGIGADGVLLLVPEGQATVRLHYFNRDGSRAAFCANGSRCAAAFAFRRLGLAAMVLHTDFAPIPAEVGQNRVTLQLPAPQPVVGWLELPVGQKSLRGFFLQVGVPHLVVPVRWEGFWSRPLAEAPLLRAHPLLGAEGANVHFTQVLGQELGLRSFERGVEAETLACGSGAVAAACVAVAEGWLPAPVAVRTASGRSLQVAPTTEDPWGPVRLTGPAEPVAEGEVAPELLETCGKP</sequence>
<dbReference type="EMBL" id="DSHW01000009">
    <property type="protein sequence ID" value="HEQ87798.1"/>
    <property type="molecule type" value="Genomic_DNA"/>
</dbReference>
<organism evidence="5">
    <name type="scientific">Thermoanaerobaculum aquaticum</name>
    <dbReference type="NCBI Taxonomy" id="1312852"/>
    <lineage>
        <taxon>Bacteria</taxon>
        <taxon>Pseudomonadati</taxon>
        <taxon>Acidobacteriota</taxon>
        <taxon>Thermoanaerobaculia</taxon>
        <taxon>Thermoanaerobaculales</taxon>
        <taxon>Thermoanaerobaculaceae</taxon>
        <taxon>Thermoanaerobaculum</taxon>
    </lineage>
</organism>
<keyword evidence="3" id="KW-0028">Amino-acid biosynthesis</keyword>
<feature type="binding site" evidence="3">
    <location>
        <position position="11"/>
    </location>
    <ligand>
        <name>substrate</name>
    </ligand>
</feature>
<comment type="function">
    <text evidence="3">Catalyzes the stereoinversion of LL-2,6-diaminopimelate (L,L-DAP) to meso-diaminopimelate (meso-DAP), a precursor of L-lysine and an essential component of the bacterial peptidoglycan.</text>
</comment>
<feature type="site" description="Could be important to modulate the pK values of the two catalytic cysteine residues" evidence="3">
    <location>
        <position position="195"/>
    </location>
</feature>
<dbReference type="GO" id="GO:0008837">
    <property type="term" value="F:diaminopimelate epimerase activity"/>
    <property type="evidence" value="ECO:0007669"/>
    <property type="project" value="UniProtKB-UniRule"/>
</dbReference>
<evidence type="ECO:0000256" key="3">
    <source>
        <dbReference type="HAMAP-Rule" id="MF_00197"/>
    </source>
</evidence>
<feature type="site" description="Could be important to modulate the pK values of the two catalytic cysteine residues" evidence="3">
    <location>
        <position position="145"/>
    </location>
</feature>
<reference evidence="5" key="1">
    <citation type="journal article" date="2020" name="mSystems">
        <title>Genome- and Community-Level Interaction Insights into Carbon Utilization and Element Cycling Functions of Hydrothermarchaeota in Hydrothermal Sediment.</title>
        <authorList>
            <person name="Zhou Z."/>
            <person name="Liu Y."/>
            <person name="Xu W."/>
            <person name="Pan J."/>
            <person name="Luo Z.H."/>
            <person name="Li M."/>
        </authorList>
    </citation>
    <scope>NUCLEOTIDE SEQUENCE [LARGE SCALE GENOMIC DNA]</scope>
    <source>
        <strain evidence="5">SpSt-186</strain>
    </source>
</reference>
<keyword evidence="2 3" id="KW-0413">Isomerase</keyword>
<comment type="subcellular location">
    <subcellularLocation>
        <location evidence="3">Cytoplasm</location>
    </subcellularLocation>
</comment>
<comment type="subunit">
    <text evidence="3">Homodimer.</text>
</comment>
<dbReference type="Pfam" id="PF01678">
    <property type="entry name" value="DAP_epimerase"/>
    <property type="match status" value="2"/>
</dbReference>
<feature type="active site" description="Proton acceptor" evidence="3">
    <location>
        <position position="205"/>
    </location>
</feature>
<feature type="active site" description="Proton donor" evidence="3">
    <location>
        <position position="73"/>
    </location>
</feature>
<comment type="pathway">
    <text evidence="3">Amino-acid biosynthesis; L-lysine biosynthesis via DAP pathway; DL-2,6-diaminopimelate from LL-2,6-diaminopimelate: step 1/1.</text>
</comment>
<dbReference type="HAMAP" id="MF_00197">
    <property type="entry name" value="DAP_epimerase"/>
    <property type="match status" value="1"/>
</dbReference>
<feature type="binding site" evidence="3">
    <location>
        <begin position="195"/>
        <end position="196"/>
    </location>
    <ligand>
        <name>substrate</name>
    </ligand>
</feature>
<dbReference type="Gene3D" id="3.10.310.10">
    <property type="entry name" value="Diaminopimelate Epimerase, Chain A, domain 1"/>
    <property type="match status" value="2"/>
</dbReference>
<evidence type="ECO:0000256" key="1">
    <source>
        <dbReference type="ARBA" id="ARBA00010219"/>
    </source>
</evidence>
<proteinExistence type="inferred from homology"/>
<dbReference type="UniPathway" id="UPA00034">
    <property type="reaction ID" value="UER00025"/>
</dbReference>
<feature type="binding site" evidence="3">
    <location>
        <position position="64"/>
    </location>
    <ligand>
        <name>substrate</name>
    </ligand>
</feature>
<comment type="similarity">
    <text evidence="1 3">Belongs to the diaminopimelate epimerase family.</text>
</comment>
<evidence type="ECO:0000313" key="5">
    <source>
        <dbReference type="EMBL" id="HEQ87798.1"/>
    </source>
</evidence>
<dbReference type="PANTHER" id="PTHR31689">
    <property type="entry name" value="DIAMINOPIMELATE EPIMERASE, CHLOROPLASTIC"/>
    <property type="match status" value="1"/>
</dbReference>
<dbReference type="AlphaFoldDB" id="A0A7V1ZGQ6"/>